<comment type="caution">
    <text evidence="1">The sequence shown here is derived from an EMBL/GenBank/DDBJ whole genome shotgun (WGS) entry which is preliminary data.</text>
</comment>
<proteinExistence type="predicted"/>
<protein>
    <submittedName>
        <fullName evidence="1">Uncharacterized protein</fullName>
    </submittedName>
</protein>
<accession>A0A8J2TX87</accession>
<dbReference type="Proteomes" id="UP000616114">
    <property type="component" value="Unassembled WGS sequence"/>
</dbReference>
<gene>
    <name evidence="1" type="ORF">GCM10011333_12320</name>
</gene>
<reference evidence="1" key="2">
    <citation type="submission" date="2020-09" db="EMBL/GenBank/DDBJ databases">
        <authorList>
            <person name="Sun Q."/>
            <person name="Zhou Y."/>
        </authorList>
    </citation>
    <scope>NUCLEOTIDE SEQUENCE</scope>
    <source>
        <strain evidence="1">CGMCC 1.12785</strain>
    </source>
</reference>
<sequence>MTATDHEPVTHYPSGEPVCSTCREVDPDWGVEVPVLWPCPAEEAA</sequence>
<dbReference type="EMBL" id="BMFY01000004">
    <property type="protein sequence ID" value="GGA11019.1"/>
    <property type="molecule type" value="Genomic_DNA"/>
</dbReference>
<evidence type="ECO:0000313" key="1">
    <source>
        <dbReference type="EMBL" id="GGA11019.1"/>
    </source>
</evidence>
<dbReference type="AlphaFoldDB" id="A0A8J2TX87"/>
<name>A0A8J2TX87_9MICO</name>
<organism evidence="1 2">
    <name type="scientific">Sediminivirga luteola</name>
    <dbReference type="NCBI Taxonomy" id="1774748"/>
    <lineage>
        <taxon>Bacteria</taxon>
        <taxon>Bacillati</taxon>
        <taxon>Actinomycetota</taxon>
        <taxon>Actinomycetes</taxon>
        <taxon>Micrococcales</taxon>
        <taxon>Brevibacteriaceae</taxon>
        <taxon>Sediminivirga</taxon>
    </lineage>
</organism>
<reference evidence="1" key="1">
    <citation type="journal article" date="2014" name="Int. J. Syst. Evol. Microbiol.">
        <title>Complete genome sequence of Corynebacterium casei LMG S-19264T (=DSM 44701T), isolated from a smear-ripened cheese.</title>
        <authorList>
            <consortium name="US DOE Joint Genome Institute (JGI-PGF)"/>
            <person name="Walter F."/>
            <person name="Albersmeier A."/>
            <person name="Kalinowski J."/>
            <person name="Ruckert C."/>
        </authorList>
    </citation>
    <scope>NUCLEOTIDE SEQUENCE</scope>
    <source>
        <strain evidence="1">CGMCC 1.12785</strain>
    </source>
</reference>
<evidence type="ECO:0000313" key="2">
    <source>
        <dbReference type="Proteomes" id="UP000616114"/>
    </source>
</evidence>
<keyword evidence="2" id="KW-1185">Reference proteome</keyword>